<feature type="region of interest" description="Disordered" evidence="1">
    <location>
        <begin position="1"/>
        <end position="47"/>
    </location>
</feature>
<protein>
    <recommendedName>
        <fullName evidence="4">Pentatricopeptide repeat-containing protein</fullName>
    </recommendedName>
</protein>
<evidence type="ECO:0008006" key="4">
    <source>
        <dbReference type="Google" id="ProtNLM"/>
    </source>
</evidence>
<feature type="compositionally biased region" description="Pro residues" evidence="1">
    <location>
        <begin position="34"/>
        <end position="43"/>
    </location>
</feature>
<evidence type="ECO:0000313" key="2">
    <source>
        <dbReference type="EMBL" id="CAH1449412.1"/>
    </source>
</evidence>
<sequence length="255" mass="28689">MEGTFLPNRPALPLQLTKPTQSTQQQRLGFNPTTLPPQPPSPQSFPIDPLVQHLIHLSSPPPTATHKQKPIRSVKSSNTHIEFPATRSYSKKHSPNRTHFRKPYSSSLLTLEDPKVQLAGIDGDGDGSLDFLSIECKSMLDSILEQTSSSLHLFFYSVKFKLIELDLVSLLKGLDRSGNWEKALSLFEWVLEDSRTNQSFNIDNQMIELMVKILGRESQHTIMSKLFDKYGVGDYSLDVRAFTTIIHSHSCTGKV</sequence>
<proteinExistence type="predicted"/>
<dbReference type="Gene3D" id="1.25.40.10">
    <property type="entry name" value="Tetratricopeptide repeat domain"/>
    <property type="match status" value="1"/>
</dbReference>
<keyword evidence="3" id="KW-1185">Reference proteome</keyword>
<dbReference type="InterPro" id="IPR011990">
    <property type="entry name" value="TPR-like_helical_dom_sf"/>
</dbReference>
<dbReference type="AlphaFoldDB" id="A0AAU9PH97"/>
<gene>
    <name evidence="2" type="ORF">LVIROSA_LOCUS34897</name>
</gene>
<reference evidence="2 3" key="1">
    <citation type="submission" date="2022-01" db="EMBL/GenBank/DDBJ databases">
        <authorList>
            <person name="Xiong W."/>
            <person name="Schranz E."/>
        </authorList>
    </citation>
    <scope>NUCLEOTIDE SEQUENCE [LARGE SCALE GENOMIC DNA]</scope>
</reference>
<accession>A0AAU9PH97</accession>
<dbReference type="EMBL" id="CAKMRJ010005634">
    <property type="protein sequence ID" value="CAH1449412.1"/>
    <property type="molecule type" value="Genomic_DNA"/>
</dbReference>
<name>A0AAU9PH97_9ASTR</name>
<comment type="caution">
    <text evidence="2">The sequence shown here is derived from an EMBL/GenBank/DDBJ whole genome shotgun (WGS) entry which is preliminary data.</text>
</comment>
<feature type="compositionally biased region" description="Polar residues" evidence="1">
    <location>
        <begin position="17"/>
        <end position="28"/>
    </location>
</feature>
<evidence type="ECO:0000256" key="1">
    <source>
        <dbReference type="SAM" id="MobiDB-lite"/>
    </source>
</evidence>
<evidence type="ECO:0000313" key="3">
    <source>
        <dbReference type="Proteomes" id="UP001157418"/>
    </source>
</evidence>
<dbReference type="Proteomes" id="UP001157418">
    <property type="component" value="Unassembled WGS sequence"/>
</dbReference>
<organism evidence="2 3">
    <name type="scientific">Lactuca virosa</name>
    <dbReference type="NCBI Taxonomy" id="75947"/>
    <lineage>
        <taxon>Eukaryota</taxon>
        <taxon>Viridiplantae</taxon>
        <taxon>Streptophyta</taxon>
        <taxon>Embryophyta</taxon>
        <taxon>Tracheophyta</taxon>
        <taxon>Spermatophyta</taxon>
        <taxon>Magnoliopsida</taxon>
        <taxon>eudicotyledons</taxon>
        <taxon>Gunneridae</taxon>
        <taxon>Pentapetalae</taxon>
        <taxon>asterids</taxon>
        <taxon>campanulids</taxon>
        <taxon>Asterales</taxon>
        <taxon>Asteraceae</taxon>
        <taxon>Cichorioideae</taxon>
        <taxon>Cichorieae</taxon>
        <taxon>Lactucinae</taxon>
        <taxon>Lactuca</taxon>
    </lineage>
</organism>